<feature type="region of interest" description="Disordered" evidence="1">
    <location>
        <begin position="1"/>
        <end position="21"/>
    </location>
</feature>
<evidence type="ECO:0000259" key="2">
    <source>
        <dbReference type="SMART" id="SM00507"/>
    </source>
</evidence>
<evidence type="ECO:0000313" key="3">
    <source>
        <dbReference type="EMBL" id="AZF91567.1"/>
    </source>
</evidence>
<dbReference type="EMBL" id="MH937494">
    <property type="protein sequence ID" value="AZF91567.1"/>
    <property type="molecule type" value="Genomic_DNA"/>
</dbReference>
<evidence type="ECO:0000313" key="4">
    <source>
        <dbReference type="Proteomes" id="UP000275438"/>
    </source>
</evidence>
<accession>A0A3G8F9T2</accession>
<protein>
    <recommendedName>
        <fullName evidence="2">HNH nuclease domain-containing protein</fullName>
    </recommendedName>
</protein>
<dbReference type="Pfam" id="PF14279">
    <property type="entry name" value="HNH_5"/>
    <property type="match status" value="1"/>
</dbReference>
<gene>
    <name evidence="3" type="ORF">CHPC1042_0058</name>
</gene>
<dbReference type="InterPro" id="IPR003615">
    <property type="entry name" value="HNH_nuc"/>
</dbReference>
<name>A0A3G8F9T2_9CAUD</name>
<dbReference type="SMART" id="SM00507">
    <property type="entry name" value="HNHc"/>
    <property type="match status" value="1"/>
</dbReference>
<evidence type="ECO:0000256" key="1">
    <source>
        <dbReference type="SAM" id="MobiDB-lite"/>
    </source>
</evidence>
<sequence length="188" mass="21996">MVKGVKGFQKGHKHSEEVKKKIGDANRKQVYFKCDYCGQISSDKPSSYNKKKRHFCSMGCYSEFRKNKLPMKEQNAYKGVRAPGESKQVYHRRYVKKHPERIAHLKARRYAVERNAQGSHSLIEWQELKQKHDNKCAHCKEKKKLTKDHIVPLSKGGTDYISNIQPLCRNCNSKKWAHQNPELLEVQK</sequence>
<reference evidence="3 4" key="1">
    <citation type="submission" date="2018-09" db="EMBL/GenBank/DDBJ databases">
        <title>A comparative genomics approach for identifying host-range determinants of bacteriophages infecting Streptococcus thermophilus.</title>
        <authorList>
            <person name="Szymczak P."/>
            <person name="Rau M.H."/>
            <person name="Monteiro J.M."/>
            <person name="de Pinho M.G."/>
            <person name="Filipe S.R."/>
            <person name="Vogensen F.K."/>
            <person name="Zeidan A."/>
            <person name="Janzen T."/>
        </authorList>
    </citation>
    <scope>NUCLEOTIDE SEQUENCE [LARGE SCALE GENOMIC DNA]</scope>
</reference>
<dbReference type="InterPro" id="IPR029471">
    <property type="entry name" value="HNH_5"/>
</dbReference>
<dbReference type="CDD" id="cd00085">
    <property type="entry name" value="HNHc"/>
    <property type="match status" value="1"/>
</dbReference>
<keyword evidence="4" id="KW-1185">Reference proteome</keyword>
<organism evidence="3 4">
    <name type="scientific">Streptococcus phage CHPC1042</name>
    <dbReference type="NCBI Taxonomy" id="2365016"/>
    <lineage>
        <taxon>Viruses</taxon>
        <taxon>Duplodnaviria</taxon>
        <taxon>Heunggongvirae</taxon>
        <taxon>Uroviricota</taxon>
        <taxon>Caudoviricetes</taxon>
        <taxon>Aliceevansviridae</taxon>
        <taxon>Brussowvirus</taxon>
        <taxon>Brussowvirus CHPC1042</taxon>
    </lineage>
</organism>
<dbReference type="Gene3D" id="1.10.30.50">
    <property type="match status" value="1"/>
</dbReference>
<proteinExistence type="predicted"/>
<dbReference type="Proteomes" id="UP000275438">
    <property type="component" value="Segment"/>
</dbReference>
<feature type="domain" description="HNH nuclease" evidence="2">
    <location>
        <begin position="123"/>
        <end position="173"/>
    </location>
</feature>